<accession>A0A1T4RQ45</accession>
<dbReference type="STRING" id="225324.SAMN02745126_04024"/>
<organism evidence="1 2">
    <name type="scientific">Enhydrobacter aerosaccus</name>
    <dbReference type="NCBI Taxonomy" id="225324"/>
    <lineage>
        <taxon>Bacteria</taxon>
        <taxon>Pseudomonadati</taxon>
        <taxon>Pseudomonadota</taxon>
        <taxon>Alphaproteobacteria</taxon>
        <taxon>Hyphomicrobiales</taxon>
        <taxon>Enhydrobacter</taxon>
    </lineage>
</organism>
<dbReference type="AlphaFoldDB" id="A0A1T4RQ45"/>
<dbReference type="EMBL" id="FUWJ01000005">
    <property type="protein sequence ID" value="SKA18119.1"/>
    <property type="molecule type" value="Genomic_DNA"/>
</dbReference>
<keyword evidence="2" id="KW-1185">Reference proteome</keyword>
<proteinExistence type="predicted"/>
<evidence type="ECO:0000313" key="1">
    <source>
        <dbReference type="EMBL" id="SKA18119.1"/>
    </source>
</evidence>
<reference evidence="2" key="1">
    <citation type="submission" date="2017-02" db="EMBL/GenBank/DDBJ databases">
        <authorList>
            <person name="Varghese N."/>
            <person name="Submissions S."/>
        </authorList>
    </citation>
    <scope>NUCLEOTIDE SEQUENCE [LARGE SCALE GENOMIC DNA]</scope>
    <source>
        <strain evidence="2">ATCC 27094</strain>
    </source>
</reference>
<evidence type="ECO:0000313" key="2">
    <source>
        <dbReference type="Proteomes" id="UP000190092"/>
    </source>
</evidence>
<gene>
    <name evidence="1" type="ORF">SAMN02745126_04024</name>
</gene>
<dbReference type="RefSeq" id="WP_085935694.1">
    <property type="nucleotide sequence ID" value="NZ_FUWJ01000005.1"/>
</dbReference>
<dbReference type="Proteomes" id="UP000190092">
    <property type="component" value="Unassembled WGS sequence"/>
</dbReference>
<sequence>MTIATPIKVDTYAFTSAATSGDASIVSRYIEWDRRNRLRIAQEQEAMYFGFSLGGEYLAPRCVPKGGF</sequence>
<protein>
    <submittedName>
        <fullName evidence="1">Uncharacterized protein</fullName>
    </submittedName>
</protein>
<name>A0A1T4RQ45_9HYPH</name>